<comment type="caution">
    <text evidence="5">The sequence shown here is derived from an EMBL/GenBank/DDBJ whole genome shotgun (WGS) entry which is preliminary data.</text>
</comment>
<dbReference type="InterPro" id="IPR008254">
    <property type="entry name" value="Flavodoxin/NO_synth"/>
</dbReference>
<evidence type="ECO:0000259" key="4">
    <source>
        <dbReference type="PROSITE" id="PS50902"/>
    </source>
</evidence>
<dbReference type="InterPro" id="IPR050469">
    <property type="entry name" value="Diguanylate_Cyclase"/>
</dbReference>
<feature type="domain" description="Flavodoxin-like" evidence="4">
    <location>
        <begin position="249"/>
        <end position="324"/>
    </location>
</feature>
<dbReference type="PANTHER" id="PTHR45138:SF9">
    <property type="entry name" value="DIGUANYLATE CYCLASE DGCM-RELATED"/>
    <property type="match status" value="1"/>
</dbReference>
<dbReference type="CDD" id="cd00130">
    <property type="entry name" value="PAS"/>
    <property type="match status" value="1"/>
</dbReference>
<sequence>MDIQLDRAPCGYFSMLENGVVQEVNQTLLDLLEYKRDELVGKHIESAMSATNKMFFHTYFYPYIQLYGHVNEMYFSLRTSSSQQFPVLLNGVRQEREGIVYIDCILIVVRKRIEHEKDILQTKSRLEELYQATNEANLRLEQIHREYEAKQQELTRMNEELEQLASTDPLTGLKNRRYFQKQLDLHIHAYQESGTPFSLLILDIDHFKKINDTYGHPVGDLILTHLAKLLQLNLEKDDAAARFGGEEFVIILPGTQEGQAVEAAEKIREAAESARWGDYRITISVGTAAVEDSDTGESLLHKADVALYASKTRGRNQVTGYSEV</sequence>
<dbReference type="NCBIfam" id="TIGR00254">
    <property type="entry name" value="GGDEF"/>
    <property type="match status" value="1"/>
</dbReference>
<dbReference type="PANTHER" id="PTHR45138">
    <property type="entry name" value="REGULATORY COMPONENTS OF SENSORY TRANSDUCTION SYSTEM"/>
    <property type="match status" value="1"/>
</dbReference>
<keyword evidence="5" id="KW-0548">Nucleotidyltransferase</keyword>
<organism evidence="5 6">
    <name type="scientific">Paenibacillus lacisoli</name>
    <dbReference type="NCBI Taxonomy" id="3064525"/>
    <lineage>
        <taxon>Bacteria</taxon>
        <taxon>Bacillati</taxon>
        <taxon>Bacillota</taxon>
        <taxon>Bacilli</taxon>
        <taxon>Bacillales</taxon>
        <taxon>Paenibacillaceae</taxon>
        <taxon>Paenibacillus</taxon>
    </lineage>
</organism>
<keyword evidence="5" id="KW-0808">Transferase</keyword>
<dbReference type="InterPro" id="IPR000160">
    <property type="entry name" value="GGDEF_dom"/>
</dbReference>
<dbReference type="PROSITE" id="PS50887">
    <property type="entry name" value="GGDEF"/>
    <property type="match status" value="1"/>
</dbReference>
<evidence type="ECO:0000313" key="6">
    <source>
        <dbReference type="Proteomes" id="UP001240171"/>
    </source>
</evidence>
<dbReference type="SMART" id="SM00267">
    <property type="entry name" value="GGDEF"/>
    <property type="match status" value="1"/>
</dbReference>
<gene>
    <name evidence="5" type="ORF">Q5741_15195</name>
</gene>
<dbReference type="InterPro" id="IPR035965">
    <property type="entry name" value="PAS-like_dom_sf"/>
</dbReference>
<feature type="coiled-coil region" evidence="1">
    <location>
        <begin position="123"/>
        <end position="167"/>
    </location>
</feature>
<dbReference type="PROSITE" id="PS50112">
    <property type="entry name" value="PAS"/>
    <property type="match status" value="1"/>
</dbReference>
<dbReference type="InterPro" id="IPR000014">
    <property type="entry name" value="PAS"/>
</dbReference>
<dbReference type="RefSeq" id="WP_305024970.1">
    <property type="nucleotide sequence ID" value="NZ_JAUQTB010000009.1"/>
</dbReference>
<feature type="domain" description="GGDEF" evidence="3">
    <location>
        <begin position="195"/>
        <end position="323"/>
    </location>
</feature>
<feature type="domain" description="PAS" evidence="2">
    <location>
        <begin position="1"/>
        <end position="42"/>
    </location>
</feature>
<keyword evidence="6" id="KW-1185">Reference proteome</keyword>
<dbReference type="GO" id="GO:0052621">
    <property type="term" value="F:diguanylate cyclase activity"/>
    <property type="evidence" value="ECO:0007669"/>
    <property type="project" value="UniProtKB-EC"/>
</dbReference>
<dbReference type="SUPFAM" id="SSF55073">
    <property type="entry name" value="Nucleotide cyclase"/>
    <property type="match status" value="1"/>
</dbReference>
<dbReference type="PROSITE" id="PS50902">
    <property type="entry name" value="FLAVODOXIN_LIKE"/>
    <property type="match status" value="1"/>
</dbReference>
<dbReference type="NCBIfam" id="TIGR00229">
    <property type="entry name" value="sensory_box"/>
    <property type="match status" value="1"/>
</dbReference>
<evidence type="ECO:0000313" key="5">
    <source>
        <dbReference type="EMBL" id="MDO7907756.1"/>
    </source>
</evidence>
<evidence type="ECO:0000259" key="3">
    <source>
        <dbReference type="PROSITE" id="PS50887"/>
    </source>
</evidence>
<name>A0ABT9CEW5_9BACL</name>
<evidence type="ECO:0000259" key="2">
    <source>
        <dbReference type="PROSITE" id="PS50112"/>
    </source>
</evidence>
<dbReference type="Pfam" id="PF00990">
    <property type="entry name" value="GGDEF"/>
    <property type="match status" value="1"/>
</dbReference>
<dbReference type="EC" id="2.7.7.65" evidence="5"/>
<evidence type="ECO:0000256" key="1">
    <source>
        <dbReference type="SAM" id="Coils"/>
    </source>
</evidence>
<dbReference type="Gene3D" id="3.30.70.270">
    <property type="match status" value="1"/>
</dbReference>
<proteinExistence type="predicted"/>
<reference evidence="5 6" key="1">
    <citation type="submission" date="2023-07" db="EMBL/GenBank/DDBJ databases">
        <title>Paenibacillus sp. JX-17 nov. isolated from soil.</title>
        <authorList>
            <person name="Wan Y."/>
            <person name="Liu B."/>
        </authorList>
    </citation>
    <scope>NUCLEOTIDE SEQUENCE [LARGE SCALE GENOMIC DNA]</scope>
    <source>
        <strain evidence="5 6">JX-17</strain>
    </source>
</reference>
<accession>A0ABT9CEW5</accession>
<dbReference type="Gene3D" id="3.30.450.20">
    <property type="entry name" value="PAS domain"/>
    <property type="match status" value="1"/>
</dbReference>
<dbReference type="Proteomes" id="UP001240171">
    <property type="component" value="Unassembled WGS sequence"/>
</dbReference>
<dbReference type="InterPro" id="IPR029787">
    <property type="entry name" value="Nucleotide_cyclase"/>
</dbReference>
<dbReference type="EMBL" id="JAUQTB010000009">
    <property type="protein sequence ID" value="MDO7907756.1"/>
    <property type="molecule type" value="Genomic_DNA"/>
</dbReference>
<dbReference type="CDD" id="cd01949">
    <property type="entry name" value="GGDEF"/>
    <property type="match status" value="1"/>
</dbReference>
<keyword evidence="1" id="KW-0175">Coiled coil</keyword>
<dbReference type="InterPro" id="IPR043128">
    <property type="entry name" value="Rev_trsase/Diguanyl_cyclase"/>
</dbReference>
<dbReference type="SUPFAM" id="SSF55785">
    <property type="entry name" value="PYP-like sensor domain (PAS domain)"/>
    <property type="match status" value="1"/>
</dbReference>
<protein>
    <submittedName>
        <fullName evidence="5">Sensor domain-containing diguanylate cyclase</fullName>
        <ecNumber evidence="5">2.7.7.65</ecNumber>
    </submittedName>
</protein>